<feature type="compositionally biased region" description="Gly residues" evidence="1">
    <location>
        <begin position="314"/>
        <end position="339"/>
    </location>
</feature>
<sequence>MHAVSSAAHAAPIHARWLAAAIGTSLLMSACGGGPPKARVEDQQQQRDFASRGYVGAAESVAVQTLPLRLRNDFYRLSLTSGGGSAARPVVLYLPGLGESEHAGHAWRNAWAAAGYAVLAVQPLEDDATAWGSELARAAEFTQLGRRHFAEAELRRRVARLDELLGEVQRLGRAGEAPWRSLDWSRAALAGFDLGAQTAMTIAGESLSDGTRLSLTSWTPRAVIVISPQVMSAPQPAHYQSIAMPVLGITGDHDDDLLGLVPQTRWRSAPFDAVPADRSWLLRVDAVRHAPLSGTEGPPTPEKTEGQQRRSSGESGGGGGGRRRGGGGGMGGMGGGPQGVPGRMAPVPDVPDYRGLHQQQLALIAARQVSVAFLDLQLKQSAQARDWLAGPANVWMGQSGRLSAAALR</sequence>
<evidence type="ECO:0000313" key="2">
    <source>
        <dbReference type="EMBL" id="UXH76735.1"/>
    </source>
</evidence>
<organism evidence="2 3">
    <name type="scientific">Roseateles amylovorans</name>
    <dbReference type="NCBI Taxonomy" id="2978473"/>
    <lineage>
        <taxon>Bacteria</taxon>
        <taxon>Pseudomonadati</taxon>
        <taxon>Pseudomonadota</taxon>
        <taxon>Betaproteobacteria</taxon>
        <taxon>Burkholderiales</taxon>
        <taxon>Sphaerotilaceae</taxon>
        <taxon>Roseateles</taxon>
    </lineage>
</organism>
<feature type="region of interest" description="Disordered" evidence="1">
    <location>
        <begin position="290"/>
        <end position="344"/>
    </location>
</feature>
<evidence type="ECO:0008006" key="4">
    <source>
        <dbReference type="Google" id="ProtNLM"/>
    </source>
</evidence>
<dbReference type="Gene3D" id="3.40.50.1820">
    <property type="entry name" value="alpha/beta hydrolase"/>
    <property type="match status" value="1"/>
</dbReference>
<accession>A0ABY6AVB5</accession>
<evidence type="ECO:0000256" key="1">
    <source>
        <dbReference type="SAM" id="MobiDB-lite"/>
    </source>
</evidence>
<keyword evidence="3" id="KW-1185">Reference proteome</keyword>
<dbReference type="Proteomes" id="UP001064933">
    <property type="component" value="Chromosome"/>
</dbReference>
<dbReference type="RefSeq" id="WP_261756471.1">
    <property type="nucleotide sequence ID" value="NZ_CP104562.2"/>
</dbReference>
<dbReference type="EMBL" id="CP104562">
    <property type="protein sequence ID" value="UXH76735.1"/>
    <property type="molecule type" value="Genomic_DNA"/>
</dbReference>
<name>A0ABY6AVB5_9BURK</name>
<evidence type="ECO:0000313" key="3">
    <source>
        <dbReference type="Proteomes" id="UP001064933"/>
    </source>
</evidence>
<dbReference type="InterPro" id="IPR029058">
    <property type="entry name" value="AB_hydrolase_fold"/>
</dbReference>
<proteinExistence type="predicted"/>
<gene>
    <name evidence="2" type="ORF">N4261_17055</name>
</gene>
<feature type="compositionally biased region" description="Basic and acidic residues" evidence="1">
    <location>
        <begin position="302"/>
        <end position="312"/>
    </location>
</feature>
<protein>
    <recommendedName>
        <fullName evidence="4">Alpha/beta hydrolase</fullName>
    </recommendedName>
</protein>
<dbReference type="SUPFAM" id="SSF53474">
    <property type="entry name" value="alpha/beta-Hydrolases"/>
    <property type="match status" value="1"/>
</dbReference>
<reference evidence="2" key="1">
    <citation type="submission" date="2022-10" db="EMBL/GenBank/DDBJ databases">
        <title>Characterization and whole genome sequencing of a new Roseateles species, isolated from fresh water.</title>
        <authorList>
            <person name="Guliayeva D.Y."/>
            <person name="Akhremchuk A.E."/>
            <person name="Sikolenko M.A."/>
            <person name="Valentovich L.N."/>
            <person name="Sidarenka A.V."/>
        </authorList>
    </citation>
    <scope>NUCLEOTIDE SEQUENCE</scope>
    <source>
        <strain evidence="2">BIM B-1768</strain>
    </source>
</reference>